<dbReference type="HAMAP" id="MF_02006">
    <property type="entry name" value="Tyr_tRNA_synth_type1"/>
    <property type="match status" value="1"/>
</dbReference>
<evidence type="ECO:0000256" key="9">
    <source>
        <dbReference type="ARBA" id="ARBA00048248"/>
    </source>
</evidence>
<dbReference type="GO" id="GO:0005524">
    <property type="term" value="F:ATP binding"/>
    <property type="evidence" value="ECO:0007669"/>
    <property type="project" value="UniProtKB-UniRule"/>
</dbReference>
<dbReference type="CDD" id="cd00805">
    <property type="entry name" value="TyrRS_core"/>
    <property type="match status" value="1"/>
</dbReference>
<dbReference type="Gene3D" id="3.10.290.10">
    <property type="entry name" value="RNA-binding S4 domain"/>
    <property type="match status" value="1"/>
</dbReference>
<protein>
    <recommendedName>
        <fullName evidence="11">Tyrosine--tRNA ligase</fullName>
        <ecNumber evidence="11">6.1.1.1</ecNumber>
    </recommendedName>
    <alternativeName>
        <fullName evidence="11">Tyrosyl-tRNA synthetase</fullName>
        <shortName evidence="11">TyrRS</shortName>
    </alternativeName>
</protein>
<keyword evidence="7 11" id="KW-0648">Protein biosynthesis</keyword>
<feature type="binding site" evidence="11">
    <location>
        <position position="240"/>
    </location>
    <ligand>
        <name>ATP</name>
        <dbReference type="ChEBI" id="CHEBI:30616"/>
    </ligand>
</feature>
<dbReference type="GO" id="GO:0005829">
    <property type="term" value="C:cytosol"/>
    <property type="evidence" value="ECO:0007669"/>
    <property type="project" value="TreeGrafter"/>
</dbReference>
<dbReference type="SUPFAM" id="SSF55174">
    <property type="entry name" value="Alpha-L RNA-binding motif"/>
    <property type="match status" value="1"/>
</dbReference>
<comment type="subunit">
    <text evidence="11">Homodimer.</text>
</comment>
<dbReference type="AlphaFoldDB" id="A0A3P3VLF8"/>
<reference evidence="14 15" key="2">
    <citation type="submission" date="2018-12" db="EMBL/GenBank/DDBJ databases">
        <title>Simiduia agarivorans gen. nov., sp. nov., a marine, agarolytic bacterium isolated from shallow coastal water from Keelung, Taiwan.</title>
        <authorList>
            <person name="Shieh W.Y."/>
        </authorList>
    </citation>
    <scope>NUCLEOTIDE SEQUENCE [LARGE SCALE GENOMIC DNA]</scope>
    <source>
        <strain evidence="14 15">GTF-13</strain>
    </source>
</reference>
<evidence type="ECO:0000256" key="6">
    <source>
        <dbReference type="ARBA" id="ARBA00022884"/>
    </source>
</evidence>
<evidence type="ECO:0000256" key="5">
    <source>
        <dbReference type="ARBA" id="ARBA00022840"/>
    </source>
</evidence>
<dbReference type="PRINTS" id="PR01040">
    <property type="entry name" value="TRNASYNTHTYR"/>
</dbReference>
<dbReference type="Gene3D" id="1.10.240.10">
    <property type="entry name" value="Tyrosyl-Transfer RNA Synthetase"/>
    <property type="match status" value="1"/>
</dbReference>
<dbReference type="FunFam" id="3.40.50.620:FF:000008">
    <property type="entry name" value="Tyrosine--tRNA ligase"/>
    <property type="match status" value="1"/>
</dbReference>
<evidence type="ECO:0000256" key="1">
    <source>
        <dbReference type="ARBA" id="ARBA00004496"/>
    </source>
</evidence>
<feature type="short sequence motif" description="'KMSKS' region" evidence="11">
    <location>
        <begin position="237"/>
        <end position="241"/>
    </location>
</feature>
<gene>
    <name evidence="11" type="primary">tyrS</name>
    <name evidence="14" type="ORF">D0544_16745</name>
</gene>
<dbReference type="GO" id="GO:0003723">
    <property type="term" value="F:RNA binding"/>
    <property type="evidence" value="ECO:0007669"/>
    <property type="project" value="UniProtKB-KW"/>
</dbReference>
<keyword evidence="15" id="KW-1185">Reference proteome</keyword>
<dbReference type="Gene3D" id="3.40.50.620">
    <property type="entry name" value="HUPs"/>
    <property type="match status" value="1"/>
</dbReference>
<dbReference type="RefSeq" id="WP_125018185.1">
    <property type="nucleotide sequence ID" value="NZ_QWEZ01000002.1"/>
</dbReference>
<name>A0A3P3VLF8_9GAMM</name>
<dbReference type="Pfam" id="PF00579">
    <property type="entry name" value="tRNA-synt_1b"/>
    <property type="match status" value="1"/>
</dbReference>
<keyword evidence="8 11" id="KW-0030">Aminoacyl-tRNA synthetase</keyword>
<comment type="function">
    <text evidence="11">Catalyzes the attachment of tyrosine to tRNA(Tyr) in a two-step reaction: tyrosine is first activated by ATP to form Tyr-AMP and then transferred to the acceptor end of tRNA(Tyr).</text>
</comment>
<dbReference type="Pfam" id="PF22421">
    <property type="entry name" value="SYY_C-terminal"/>
    <property type="match status" value="1"/>
</dbReference>
<keyword evidence="3 11" id="KW-0436">Ligase</keyword>
<evidence type="ECO:0000259" key="13">
    <source>
        <dbReference type="Pfam" id="PF22421"/>
    </source>
</evidence>
<dbReference type="SUPFAM" id="SSF52374">
    <property type="entry name" value="Nucleotidylyl transferase"/>
    <property type="match status" value="1"/>
</dbReference>
<comment type="caution">
    <text evidence="14">The sequence shown here is derived from an EMBL/GenBank/DDBJ whole genome shotgun (WGS) entry which is preliminary data.</text>
</comment>
<evidence type="ECO:0000256" key="11">
    <source>
        <dbReference type="HAMAP-Rule" id="MF_02006"/>
    </source>
</evidence>
<keyword evidence="2 11" id="KW-0963">Cytoplasm</keyword>
<evidence type="ECO:0000256" key="4">
    <source>
        <dbReference type="ARBA" id="ARBA00022741"/>
    </source>
</evidence>
<dbReference type="InterPro" id="IPR054608">
    <property type="entry name" value="SYY-like_C"/>
</dbReference>
<evidence type="ECO:0000313" key="15">
    <source>
        <dbReference type="Proteomes" id="UP000280792"/>
    </source>
</evidence>
<dbReference type="NCBIfam" id="TIGR00234">
    <property type="entry name" value="tyrS"/>
    <property type="match status" value="1"/>
</dbReference>
<dbReference type="GO" id="GO:0006437">
    <property type="term" value="P:tyrosyl-tRNA aminoacylation"/>
    <property type="evidence" value="ECO:0007669"/>
    <property type="project" value="UniProtKB-UniRule"/>
</dbReference>
<evidence type="ECO:0000256" key="3">
    <source>
        <dbReference type="ARBA" id="ARBA00022598"/>
    </source>
</evidence>
<dbReference type="FunFam" id="1.10.240.10:FF:000001">
    <property type="entry name" value="Tyrosine--tRNA ligase"/>
    <property type="match status" value="1"/>
</dbReference>
<feature type="binding site" evidence="11">
    <location>
        <position position="177"/>
    </location>
    <ligand>
        <name>L-tyrosine</name>
        <dbReference type="ChEBI" id="CHEBI:58315"/>
    </ligand>
</feature>
<comment type="similarity">
    <text evidence="10 11">Belongs to the class-I aminoacyl-tRNA synthetase family. TyrS type 1 subfamily.</text>
</comment>
<feature type="binding site" evidence="11">
    <location>
        <position position="181"/>
    </location>
    <ligand>
        <name>L-tyrosine</name>
        <dbReference type="ChEBI" id="CHEBI:58315"/>
    </ligand>
</feature>
<evidence type="ECO:0000256" key="8">
    <source>
        <dbReference type="ARBA" id="ARBA00023146"/>
    </source>
</evidence>
<keyword evidence="5 11" id="KW-0067">ATP-binding</keyword>
<dbReference type="EC" id="6.1.1.1" evidence="11"/>
<dbReference type="Proteomes" id="UP000280792">
    <property type="component" value="Unassembled WGS sequence"/>
</dbReference>
<dbReference type="PANTHER" id="PTHR11766">
    <property type="entry name" value="TYROSYL-TRNA SYNTHETASE"/>
    <property type="match status" value="1"/>
</dbReference>
<dbReference type="InterPro" id="IPR024088">
    <property type="entry name" value="Tyr-tRNA-ligase_bac-type"/>
</dbReference>
<dbReference type="InterPro" id="IPR002307">
    <property type="entry name" value="Tyr-tRNA-ligase"/>
</dbReference>
<dbReference type="EMBL" id="QWEZ01000002">
    <property type="protein sequence ID" value="RRJ83460.1"/>
    <property type="molecule type" value="Genomic_DNA"/>
</dbReference>
<organism evidence="14 15">
    <name type="scientific">Aestuariirhabdus litorea</name>
    <dbReference type="NCBI Taxonomy" id="2528527"/>
    <lineage>
        <taxon>Bacteria</taxon>
        <taxon>Pseudomonadati</taxon>
        <taxon>Pseudomonadota</taxon>
        <taxon>Gammaproteobacteria</taxon>
        <taxon>Oceanospirillales</taxon>
        <taxon>Aestuariirhabdaceae</taxon>
        <taxon>Aestuariirhabdus</taxon>
    </lineage>
</organism>
<accession>A0A3P3VLF8</accession>
<feature type="binding site" evidence="11">
    <location>
        <position position="39"/>
    </location>
    <ligand>
        <name>L-tyrosine</name>
        <dbReference type="ChEBI" id="CHEBI:58315"/>
    </ligand>
</feature>
<keyword evidence="6 12" id="KW-0694">RNA-binding</keyword>
<feature type="domain" description="Tyrosine--tRNA ligase SYY-like C-terminal" evidence="13">
    <location>
        <begin position="342"/>
        <end position="432"/>
    </location>
</feature>
<sequence>MSQGQNALLRDLQARGLVAQMTAEQELSDQLDSGICTLYCGFDPTADSLHIGSLVPLLALKRFQLAGHKPLALVGGATGLIGDPSFKAQERSLNTRDVVEGWVDKIRTQVSQFVDFECGDNAAEVVNNLDWIGGMDVLTFLRDVGKYFSVNSMIKKESVRQRIDRDESGISYTEFTYMLLQSYDFAELNRRHNCVLQIGGSDQWGNITGGTELTRRMNGNQVFGMTLPLVTKADGTKFGKTESGTIWLDSRKTSQYAFYQFWINTADADVYKFLRYFTFLDVAEIEAIEQRDAETQGAKSAQKILATEVTRLVHGDEGLQAALRITEALFNDGIETLSEQDLQQLALDGLPSDTLDPSTFEGKPLTQLLAEVGMAPSGKQVKDALGRNAVLVNGKACSMEHNMQLAQLFAADQALFGRYFIVKLGKKKYHLLQLP</sequence>
<dbReference type="InterPro" id="IPR002305">
    <property type="entry name" value="aa-tRNA-synth_Ic"/>
</dbReference>
<comment type="catalytic activity">
    <reaction evidence="9 11">
        <text>tRNA(Tyr) + L-tyrosine + ATP = L-tyrosyl-tRNA(Tyr) + AMP + diphosphate + H(+)</text>
        <dbReference type="Rhea" id="RHEA:10220"/>
        <dbReference type="Rhea" id="RHEA-COMP:9706"/>
        <dbReference type="Rhea" id="RHEA-COMP:9707"/>
        <dbReference type="ChEBI" id="CHEBI:15378"/>
        <dbReference type="ChEBI" id="CHEBI:30616"/>
        <dbReference type="ChEBI" id="CHEBI:33019"/>
        <dbReference type="ChEBI" id="CHEBI:58315"/>
        <dbReference type="ChEBI" id="CHEBI:78442"/>
        <dbReference type="ChEBI" id="CHEBI:78536"/>
        <dbReference type="ChEBI" id="CHEBI:456215"/>
        <dbReference type="EC" id="6.1.1.1"/>
    </reaction>
</comment>
<evidence type="ECO:0000256" key="2">
    <source>
        <dbReference type="ARBA" id="ARBA00022490"/>
    </source>
</evidence>
<reference evidence="14 15" key="1">
    <citation type="submission" date="2018-08" db="EMBL/GenBank/DDBJ databases">
        <authorList>
            <person name="Khan S.A."/>
        </authorList>
    </citation>
    <scope>NUCLEOTIDE SEQUENCE [LARGE SCALE GENOMIC DNA]</scope>
    <source>
        <strain evidence="14 15">GTF-13</strain>
    </source>
</reference>
<dbReference type="InterPro" id="IPR036986">
    <property type="entry name" value="S4_RNA-bd_sf"/>
</dbReference>
<evidence type="ECO:0000256" key="12">
    <source>
        <dbReference type="PROSITE-ProRule" id="PRU00182"/>
    </source>
</evidence>
<dbReference type="GO" id="GO:0004831">
    <property type="term" value="F:tyrosine-tRNA ligase activity"/>
    <property type="evidence" value="ECO:0007669"/>
    <property type="project" value="UniProtKB-UniRule"/>
</dbReference>
<dbReference type="PROSITE" id="PS50889">
    <property type="entry name" value="S4"/>
    <property type="match status" value="1"/>
</dbReference>
<keyword evidence="4 11" id="KW-0547">Nucleotide-binding</keyword>
<dbReference type="PANTHER" id="PTHR11766:SF0">
    <property type="entry name" value="TYROSINE--TRNA LIGASE, MITOCHONDRIAL"/>
    <property type="match status" value="1"/>
</dbReference>
<dbReference type="GO" id="GO:0042803">
    <property type="term" value="F:protein homodimerization activity"/>
    <property type="evidence" value="ECO:0007669"/>
    <property type="project" value="UniProtKB-ARBA"/>
</dbReference>
<feature type="short sequence motif" description="'HIGH' region" evidence="11">
    <location>
        <begin position="44"/>
        <end position="53"/>
    </location>
</feature>
<evidence type="ECO:0000256" key="7">
    <source>
        <dbReference type="ARBA" id="ARBA00022917"/>
    </source>
</evidence>
<dbReference type="InterPro" id="IPR024107">
    <property type="entry name" value="Tyr-tRNA-ligase_bac_1"/>
</dbReference>
<evidence type="ECO:0000313" key="14">
    <source>
        <dbReference type="EMBL" id="RRJ83460.1"/>
    </source>
</evidence>
<evidence type="ECO:0000256" key="10">
    <source>
        <dbReference type="ARBA" id="ARBA00060965"/>
    </source>
</evidence>
<dbReference type="InterPro" id="IPR014729">
    <property type="entry name" value="Rossmann-like_a/b/a_fold"/>
</dbReference>
<comment type="subcellular location">
    <subcellularLocation>
        <location evidence="1 11">Cytoplasm</location>
    </subcellularLocation>
</comment>
<proteinExistence type="inferred from homology"/>